<proteinExistence type="inferred from homology"/>
<comment type="caution">
    <text evidence="5">The sequence shown here is derived from an EMBL/GenBank/DDBJ whole genome shotgun (WGS) entry which is preliminary data.</text>
</comment>
<gene>
    <name evidence="5" type="ORF">PG999_005361</name>
</gene>
<dbReference type="InterPro" id="IPR016166">
    <property type="entry name" value="FAD-bd_PCMH"/>
</dbReference>
<accession>A0AAW0R1W2</accession>
<dbReference type="PROSITE" id="PS51387">
    <property type="entry name" value="FAD_PCMH"/>
    <property type="match status" value="1"/>
</dbReference>
<keyword evidence="6" id="KW-1185">Reference proteome</keyword>
<comment type="similarity">
    <text evidence="1">Belongs to the oxygen-dependent FAD-linked oxidoreductase family.</text>
</comment>
<dbReference type="InterPro" id="IPR006094">
    <property type="entry name" value="Oxid_FAD_bind_N"/>
</dbReference>
<dbReference type="Gene3D" id="3.30.465.10">
    <property type="match status" value="2"/>
</dbReference>
<feature type="chain" id="PRO_5043911980" evidence="3">
    <location>
        <begin position="21"/>
        <end position="583"/>
    </location>
</feature>
<evidence type="ECO:0000313" key="6">
    <source>
        <dbReference type="Proteomes" id="UP001392437"/>
    </source>
</evidence>
<evidence type="ECO:0000256" key="2">
    <source>
        <dbReference type="ARBA" id="ARBA00023002"/>
    </source>
</evidence>
<protein>
    <submittedName>
        <fullName evidence="5">FAD-linked oxidoreductase sor8</fullName>
    </submittedName>
</protein>
<evidence type="ECO:0000259" key="4">
    <source>
        <dbReference type="PROSITE" id="PS51387"/>
    </source>
</evidence>
<dbReference type="InterPro" id="IPR016169">
    <property type="entry name" value="FAD-bd_PCMH_sub2"/>
</dbReference>
<dbReference type="GO" id="GO:0071949">
    <property type="term" value="F:FAD binding"/>
    <property type="evidence" value="ECO:0007669"/>
    <property type="project" value="InterPro"/>
</dbReference>
<keyword evidence="3" id="KW-0732">Signal</keyword>
<dbReference type="SUPFAM" id="SSF56176">
    <property type="entry name" value="FAD-binding/transporter-associated domain-like"/>
    <property type="match status" value="1"/>
</dbReference>
<evidence type="ECO:0000256" key="3">
    <source>
        <dbReference type="SAM" id="SignalP"/>
    </source>
</evidence>
<dbReference type="Pfam" id="PF01565">
    <property type="entry name" value="FAD_binding_4"/>
    <property type="match status" value="1"/>
</dbReference>
<evidence type="ECO:0000256" key="1">
    <source>
        <dbReference type="ARBA" id="ARBA00005466"/>
    </source>
</evidence>
<organism evidence="5 6">
    <name type="scientific">Apiospora kogelbergensis</name>
    <dbReference type="NCBI Taxonomy" id="1337665"/>
    <lineage>
        <taxon>Eukaryota</taxon>
        <taxon>Fungi</taxon>
        <taxon>Dikarya</taxon>
        <taxon>Ascomycota</taxon>
        <taxon>Pezizomycotina</taxon>
        <taxon>Sordariomycetes</taxon>
        <taxon>Xylariomycetidae</taxon>
        <taxon>Amphisphaeriales</taxon>
        <taxon>Apiosporaceae</taxon>
        <taxon>Apiospora</taxon>
    </lineage>
</organism>
<dbReference type="InterPro" id="IPR050432">
    <property type="entry name" value="FAD-linked_Oxidoreductases_BP"/>
</dbReference>
<dbReference type="InterPro" id="IPR036318">
    <property type="entry name" value="FAD-bd_PCMH-like_sf"/>
</dbReference>
<dbReference type="GO" id="GO:0016491">
    <property type="term" value="F:oxidoreductase activity"/>
    <property type="evidence" value="ECO:0007669"/>
    <property type="project" value="UniProtKB-KW"/>
</dbReference>
<evidence type="ECO:0000313" key="5">
    <source>
        <dbReference type="EMBL" id="KAK8121241.1"/>
    </source>
</evidence>
<name>A0AAW0R1W2_9PEZI</name>
<dbReference type="EMBL" id="JAQQWP010000004">
    <property type="protein sequence ID" value="KAK8121241.1"/>
    <property type="molecule type" value="Genomic_DNA"/>
</dbReference>
<dbReference type="InterPro" id="IPR012951">
    <property type="entry name" value="BBE"/>
</dbReference>
<dbReference type="Proteomes" id="UP001392437">
    <property type="component" value="Unassembled WGS sequence"/>
</dbReference>
<feature type="domain" description="FAD-binding PCMH-type" evidence="4">
    <location>
        <begin position="130"/>
        <end position="310"/>
    </location>
</feature>
<sequence>MSTRHLVGVAAAVIVAAAIAVGSSSDSRPNSQHNCRIIPGDASWPPTSVWQQLNKTVDGKLIATIPIAAVCHTTLFDQSNSLFDQDACNALRDNWNFPETHLPSSSSPMAYPFSNNSCNPWLDPRTPCTLGSHVVYSVNATAVSHLQAAVAFAKQHNIRLVIRNTGHDYLGKSTGAHSLGVWTHHLKSIGLIAAYKGTGYTGAALRVGAGVEAIEAYTFANRHGLVVVGGNCPNVGLAGGFIQGGGHGPLSSRYGLAADQILEAEVITAAGDFITATLENEYSDLLWALRGGGAGTFALLVSVTVKAYPELRVSSASLTVLNDGTNADALYASIGSFIQTTLPSLVDAGGYGCLGRGALRLHDQPRLRAGSHLDHLLLPALQTFKDKGLQYQYASAESTTFLDRYNELQKTASWNVSDYNLGGRLVPRKVAVNDTANLMAAVRYISSRTLMSGVSYNLQKGVSSADGGAVNPKFREALFGISIGTAIDYQDWAATLAAQDQITNELLPQLEKVTPDGAAYLNEADYQATDFQHLFYGEAYPRLLAIKHKYDREGLFYAKTAVGSEEWAEGPDGRLCRNPEYRK</sequence>
<reference evidence="5 6" key="1">
    <citation type="submission" date="2023-01" db="EMBL/GenBank/DDBJ databases">
        <title>Analysis of 21 Apiospora genomes using comparative genomics revels a genus with tremendous synthesis potential of carbohydrate active enzymes and secondary metabolites.</title>
        <authorList>
            <person name="Sorensen T."/>
        </authorList>
    </citation>
    <scope>NUCLEOTIDE SEQUENCE [LARGE SCALE GENOMIC DNA]</scope>
    <source>
        <strain evidence="5 6">CBS 117206</strain>
    </source>
</reference>
<dbReference type="AlphaFoldDB" id="A0AAW0R1W2"/>
<dbReference type="Pfam" id="PF08031">
    <property type="entry name" value="BBE"/>
    <property type="match status" value="1"/>
</dbReference>
<feature type="signal peptide" evidence="3">
    <location>
        <begin position="1"/>
        <end position="20"/>
    </location>
</feature>
<dbReference type="PANTHER" id="PTHR13878:SF91">
    <property type="entry name" value="FAD BINDING DOMAIN PROTEIN (AFU_ORTHOLOGUE AFUA_6G12070)-RELATED"/>
    <property type="match status" value="1"/>
</dbReference>
<keyword evidence="2" id="KW-0560">Oxidoreductase</keyword>
<dbReference type="PANTHER" id="PTHR13878">
    <property type="entry name" value="GULONOLACTONE OXIDASE"/>
    <property type="match status" value="1"/>
</dbReference>